<evidence type="ECO:0000313" key="4">
    <source>
        <dbReference type="Proteomes" id="UP000219546"/>
    </source>
</evidence>
<name>A0A285D5M6_9BACI</name>
<dbReference type="Proteomes" id="UP000219546">
    <property type="component" value="Unassembled WGS sequence"/>
</dbReference>
<keyword evidence="2" id="KW-1277">Toxin-antitoxin system</keyword>
<protein>
    <submittedName>
        <fullName evidence="3">PemK-like, MazF-like toxin of type II toxin-antitoxin system</fullName>
    </submittedName>
</protein>
<comment type="similarity">
    <text evidence="1">Belongs to the PemK/MazF family.</text>
</comment>
<organism evidence="3 4">
    <name type="scientific">Bacillus oleivorans</name>
    <dbReference type="NCBI Taxonomy" id="1448271"/>
    <lineage>
        <taxon>Bacteria</taxon>
        <taxon>Bacillati</taxon>
        <taxon>Bacillota</taxon>
        <taxon>Bacilli</taxon>
        <taxon>Bacillales</taxon>
        <taxon>Bacillaceae</taxon>
        <taxon>Bacillus</taxon>
    </lineage>
</organism>
<evidence type="ECO:0000313" key="3">
    <source>
        <dbReference type="EMBL" id="SNX75110.1"/>
    </source>
</evidence>
<keyword evidence="4" id="KW-1185">Reference proteome</keyword>
<dbReference type="InterPro" id="IPR003477">
    <property type="entry name" value="PemK-like"/>
</dbReference>
<dbReference type="Gene3D" id="2.30.30.110">
    <property type="match status" value="1"/>
</dbReference>
<sequence>MLLCGWKHRKFEFGSVWKIDDRDVTIPQVDKLGKRKEHEERWVVVISNNRENYHQLCPIVTVAPLSHRTDLKKPFDLGLHPKNEMWPSLVYYS</sequence>
<proteinExistence type="inferred from homology"/>
<gene>
    <name evidence="3" type="ORF">SAMN05877753_1115</name>
</gene>
<evidence type="ECO:0000256" key="1">
    <source>
        <dbReference type="ARBA" id="ARBA00007521"/>
    </source>
</evidence>
<dbReference type="Pfam" id="PF02452">
    <property type="entry name" value="PemK_toxin"/>
    <property type="match status" value="1"/>
</dbReference>
<reference evidence="3 4" key="1">
    <citation type="submission" date="2017-08" db="EMBL/GenBank/DDBJ databases">
        <authorList>
            <person name="de Groot N.N."/>
        </authorList>
    </citation>
    <scope>NUCLEOTIDE SEQUENCE [LARGE SCALE GENOMIC DNA]</scope>
    <source>
        <strain evidence="3 4">JC228</strain>
    </source>
</reference>
<dbReference type="InterPro" id="IPR011067">
    <property type="entry name" value="Plasmid_toxin/cell-grow_inhib"/>
</dbReference>
<accession>A0A285D5M6</accession>
<dbReference type="EMBL" id="OAOP01000011">
    <property type="protein sequence ID" value="SNX75110.1"/>
    <property type="molecule type" value="Genomic_DNA"/>
</dbReference>
<evidence type="ECO:0000256" key="2">
    <source>
        <dbReference type="ARBA" id="ARBA00022649"/>
    </source>
</evidence>
<dbReference type="GO" id="GO:0003677">
    <property type="term" value="F:DNA binding"/>
    <property type="evidence" value="ECO:0007669"/>
    <property type="project" value="InterPro"/>
</dbReference>
<dbReference type="AlphaFoldDB" id="A0A285D5M6"/>